<feature type="non-terminal residue" evidence="9">
    <location>
        <position position="1"/>
    </location>
</feature>
<gene>
    <name evidence="9" type="ORF">DCS45_15135</name>
</gene>
<dbReference type="GO" id="GO:0015226">
    <property type="term" value="F:carnitine transmembrane transporter activity"/>
    <property type="evidence" value="ECO:0007669"/>
    <property type="project" value="TreeGrafter"/>
</dbReference>
<feature type="transmembrane region" description="Helical" evidence="7">
    <location>
        <begin position="80"/>
        <end position="101"/>
    </location>
</feature>
<comment type="subcellular location">
    <subcellularLocation>
        <location evidence="1 7">Cell membrane</location>
        <topology evidence="1 7">Multi-pass membrane protein</topology>
    </subcellularLocation>
</comment>
<evidence type="ECO:0000256" key="1">
    <source>
        <dbReference type="ARBA" id="ARBA00004651"/>
    </source>
</evidence>
<evidence type="ECO:0000313" key="10">
    <source>
        <dbReference type="Proteomes" id="UP000264719"/>
    </source>
</evidence>
<dbReference type="GO" id="GO:0031460">
    <property type="term" value="P:glycine betaine transport"/>
    <property type="evidence" value="ECO:0007669"/>
    <property type="project" value="TreeGrafter"/>
</dbReference>
<reference evidence="9 10" key="1">
    <citation type="journal article" date="2018" name="Nat. Biotechnol.">
        <title>A standardized bacterial taxonomy based on genome phylogeny substantially revises the tree of life.</title>
        <authorList>
            <person name="Parks D.H."/>
            <person name="Chuvochina M."/>
            <person name="Waite D.W."/>
            <person name="Rinke C."/>
            <person name="Skarshewski A."/>
            <person name="Chaumeil P.A."/>
            <person name="Hugenholtz P."/>
        </authorList>
    </citation>
    <scope>NUCLEOTIDE SEQUENCE [LARGE SCALE GENOMIC DNA]</scope>
    <source>
        <strain evidence="9">UBA9169</strain>
    </source>
</reference>
<dbReference type="PANTHER" id="PTHR47737">
    <property type="entry name" value="GLYCINE BETAINE/PROLINE BETAINE TRANSPORT SYSTEM PERMEASE PROTEIN PROW"/>
    <property type="match status" value="1"/>
</dbReference>
<dbReference type="SUPFAM" id="SSF161098">
    <property type="entry name" value="MetI-like"/>
    <property type="match status" value="1"/>
</dbReference>
<feature type="non-terminal residue" evidence="9">
    <location>
        <position position="219"/>
    </location>
</feature>
<evidence type="ECO:0000256" key="2">
    <source>
        <dbReference type="ARBA" id="ARBA00022448"/>
    </source>
</evidence>
<dbReference type="EMBL" id="DMVW01000140">
    <property type="protein sequence ID" value="HAR53189.1"/>
    <property type="molecule type" value="Genomic_DNA"/>
</dbReference>
<evidence type="ECO:0000256" key="5">
    <source>
        <dbReference type="ARBA" id="ARBA00022989"/>
    </source>
</evidence>
<evidence type="ECO:0000259" key="8">
    <source>
        <dbReference type="PROSITE" id="PS50928"/>
    </source>
</evidence>
<keyword evidence="4 7" id="KW-0812">Transmembrane</keyword>
<dbReference type="AlphaFoldDB" id="A0A348WF77"/>
<sequence length="219" mass="23510">WMRETALSTEWFFDGLVQVISAVLDTLETLFVETPWPVMGGFVILLTGLSAGWRGAIFSTAALAYLGYLGFWEKSMQTLALLGTAAFISISLGIPLGVLCARNPRLYTFVRPILDFMQTMPAFVYLIPVIAFFGTGKPAAIVATMIFGGTPVVRLTVLGLRGVPETVREAAMAFGASRTYLLWKVDLPLAAPSIMAGINQTILLSLAMVVIASLIGAKG</sequence>
<dbReference type="PANTHER" id="PTHR47737:SF1">
    <property type="entry name" value="GLYCINE BETAINE_PROLINE BETAINE TRANSPORT SYSTEM PERMEASE PROTEIN PROW"/>
    <property type="match status" value="1"/>
</dbReference>
<dbReference type="PROSITE" id="PS50928">
    <property type="entry name" value="ABC_TM1"/>
    <property type="match status" value="1"/>
</dbReference>
<dbReference type="GO" id="GO:0005275">
    <property type="term" value="F:amine transmembrane transporter activity"/>
    <property type="evidence" value="ECO:0007669"/>
    <property type="project" value="TreeGrafter"/>
</dbReference>
<dbReference type="GO" id="GO:0015871">
    <property type="term" value="P:choline transport"/>
    <property type="evidence" value="ECO:0007669"/>
    <property type="project" value="TreeGrafter"/>
</dbReference>
<dbReference type="Pfam" id="PF00528">
    <property type="entry name" value="BPD_transp_1"/>
    <property type="match status" value="1"/>
</dbReference>
<dbReference type="GO" id="GO:0043190">
    <property type="term" value="C:ATP-binding cassette (ABC) transporter complex"/>
    <property type="evidence" value="ECO:0007669"/>
    <property type="project" value="TreeGrafter"/>
</dbReference>
<keyword evidence="3" id="KW-1003">Cell membrane</keyword>
<feature type="transmembrane region" description="Helical" evidence="7">
    <location>
        <begin position="43"/>
        <end position="68"/>
    </location>
</feature>
<evidence type="ECO:0000256" key="4">
    <source>
        <dbReference type="ARBA" id="ARBA00022692"/>
    </source>
</evidence>
<evidence type="ECO:0000256" key="6">
    <source>
        <dbReference type="ARBA" id="ARBA00023136"/>
    </source>
</evidence>
<protein>
    <submittedName>
        <fullName evidence="9">Glycine/betaine ABC transporter</fullName>
    </submittedName>
</protein>
<dbReference type="InterPro" id="IPR035906">
    <property type="entry name" value="MetI-like_sf"/>
</dbReference>
<feature type="transmembrane region" description="Helical" evidence="7">
    <location>
        <begin position="189"/>
        <end position="215"/>
    </location>
</feature>
<proteinExistence type="inferred from homology"/>
<evidence type="ECO:0000313" key="9">
    <source>
        <dbReference type="EMBL" id="HAR53189.1"/>
    </source>
</evidence>
<keyword evidence="2 7" id="KW-0813">Transport</keyword>
<comment type="caution">
    <text evidence="9">The sequence shown here is derived from an EMBL/GenBank/DDBJ whole genome shotgun (WGS) entry which is preliminary data.</text>
</comment>
<feature type="transmembrane region" description="Helical" evidence="7">
    <location>
        <begin position="122"/>
        <end position="147"/>
    </location>
</feature>
<feature type="domain" description="ABC transmembrane type-1" evidence="8">
    <location>
        <begin position="75"/>
        <end position="219"/>
    </location>
</feature>
<comment type="similarity">
    <text evidence="7">Belongs to the binding-protein-dependent transport system permease family.</text>
</comment>
<organism evidence="9 10">
    <name type="scientific">Roseovarius nubinhibens</name>
    <dbReference type="NCBI Taxonomy" id="314263"/>
    <lineage>
        <taxon>Bacteria</taxon>
        <taxon>Pseudomonadati</taxon>
        <taxon>Pseudomonadota</taxon>
        <taxon>Alphaproteobacteria</taxon>
        <taxon>Rhodobacterales</taxon>
        <taxon>Roseobacteraceae</taxon>
        <taxon>Roseovarius</taxon>
    </lineage>
</organism>
<evidence type="ECO:0000256" key="3">
    <source>
        <dbReference type="ARBA" id="ARBA00022475"/>
    </source>
</evidence>
<dbReference type="Gene3D" id="1.10.3720.10">
    <property type="entry name" value="MetI-like"/>
    <property type="match status" value="1"/>
</dbReference>
<dbReference type="Proteomes" id="UP000264719">
    <property type="component" value="Unassembled WGS sequence"/>
</dbReference>
<name>A0A348WF77_9RHOB</name>
<keyword evidence="6 7" id="KW-0472">Membrane</keyword>
<evidence type="ECO:0000256" key="7">
    <source>
        <dbReference type="RuleBase" id="RU363032"/>
    </source>
</evidence>
<keyword evidence="5 7" id="KW-1133">Transmembrane helix</keyword>
<accession>A0A348WF77</accession>
<dbReference type="CDD" id="cd06261">
    <property type="entry name" value="TM_PBP2"/>
    <property type="match status" value="1"/>
</dbReference>
<dbReference type="InterPro" id="IPR000515">
    <property type="entry name" value="MetI-like"/>
</dbReference>